<feature type="region of interest" description="Disordered" evidence="2">
    <location>
        <begin position="48"/>
        <end position="87"/>
    </location>
</feature>
<dbReference type="VEuPathDB" id="FungiDB:CC1G_09282"/>
<feature type="region of interest" description="Disordered" evidence="2">
    <location>
        <begin position="720"/>
        <end position="759"/>
    </location>
</feature>
<dbReference type="OrthoDB" id="5946976at2759"/>
<dbReference type="SUPFAM" id="SSF56601">
    <property type="entry name" value="beta-lactamase/transpeptidase-like"/>
    <property type="match status" value="1"/>
</dbReference>
<name>A8N861_COPC7</name>
<reference evidence="5 6" key="1">
    <citation type="journal article" date="2010" name="Proc. Natl. Acad. Sci. U.S.A.">
        <title>Insights into evolution of multicellular fungi from the assembled chromosomes of the mushroom Coprinopsis cinerea (Coprinus cinereus).</title>
        <authorList>
            <person name="Stajich J.E."/>
            <person name="Wilke S.K."/>
            <person name="Ahren D."/>
            <person name="Au C.H."/>
            <person name="Birren B.W."/>
            <person name="Borodovsky M."/>
            <person name="Burns C."/>
            <person name="Canback B."/>
            <person name="Casselton L.A."/>
            <person name="Cheng C.K."/>
            <person name="Deng J."/>
            <person name="Dietrich F.S."/>
            <person name="Fargo D.C."/>
            <person name="Farman M.L."/>
            <person name="Gathman A.C."/>
            <person name="Goldberg J."/>
            <person name="Guigo R."/>
            <person name="Hoegger P.J."/>
            <person name="Hooker J.B."/>
            <person name="Huggins A."/>
            <person name="James T.Y."/>
            <person name="Kamada T."/>
            <person name="Kilaru S."/>
            <person name="Kodira C."/>
            <person name="Kues U."/>
            <person name="Kupfer D."/>
            <person name="Kwan H.S."/>
            <person name="Lomsadze A."/>
            <person name="Li W."/>
            <person name="Lilly W.W."/>
            <person name="Ma L.J."/>
            <person name="Mackey A.J."/>
            <person name="Manning G."/>
            <person name="Martin F."/>
            <person name="Muraguchi H."/>
            <person name="Natvig D.O."/>
            <person name="Palmerini H."/>
            <person name="Ramesh M.A."/>
            <person name="Rehmeyer C.J."/>
            <person name="Roe B.A."/>
            <person name="Shenoy N."/>
            <person name="Stanke M."/>
            <person name="Ter-Hovhannisyan V."/>
            <person name="Tunlid A."/>
            <person name="Velagapudi R."/>
            <person name="Vision T.J."/>
            <person name="Zeng Q."/>
            <person name="Zolan M.E."/>
            <person name="Pukkila P.J."/>
        </authorList>
    </citation>
    <scope>NUCLEOTIDE SEQUENCE [LARGE SCALE GENOMIC DNA]</scope>
    <source>
        <strain evidence="6">Okayama-7 / 130 / ATCC MYA-4618 / FGSC 9003</strain>
    </source>
</reference>
<evidence type="ECO:0000313" key="5">
    <source>
        <dbReference type="EMBL" id="EAU90805.1"/>
    </source>
</evidence>
<dbReference type="InterPro" id="IPR012338">
    <property type="entry name" value="Beta-lactam/transpept-like"/>
</dbReference>
<dbReference type="Pfam" id="PF00144">
    <property type="entry name" value="Beta-lactamase"/>
    <property type="match status" value="1"/>
</dbReference>
<dbReference type="InParanoid" id="A8N861"/>
<dbReference type="GeneID" id="6007471"/>
<evidence type="ECO:0000259" key="4">
    <source>
        <dbReference type="Pfam" id="PF00144"/>
    </source>
</evidence>
<keyword evidence="3" id="KW-0732">Signal</keyword>
<dbReference type="RefSeq" id="XP_001831017.1">
    <property type="nucleotide sequence ID" value="XM_001830965.1"/>
</dbReference>
<dbReference type="eggNOG" id="ENOG502S0EY">
    <property type="taxonomic scope" value="Eukaryota"/>
</dbReference>
<dbReference type="Proteomes" id="UP000001861">
    <property type="component" value="Unassembled WGS sequence"/>
</dbReference>
<comment type="caution">
    <text evidence="5">The sequence shown here is derived from an EMBL/GenBank/DDBJ whole genome shotgun (WGS) entry which is preliminary data.</text>
</comment>
<feature type="region of interest" description="Disordered" evidence="2">
    <location>
        <begin position="585"/>
        <end position="618"/>
    </location>
</feature>
<dbReference type="STRING" id="240176.A8N861"/>
<dbReference type="KEGG" id="cci:CC1G_09282"/>
<sequence>MKKYWLSKNLLLVSLLIADCTSIGYGIQLDWDTTGLAGTGVVWGDGVGRTTASSDSRKVTASDSGKPIRRHRRRPRNTPRNSTSPLISDESKSYIDWLLNEEWNSTGLGVAVVQKLPPSPSDNNTTNGLPRWKVEFASFGSAQTSIIPPKPVTPDTLFAIASNSKLFLSLSVGMLLHNHTLASEFQNKTGKRLGWGTKMVDLLGEDLWRMWDEDTTRGATVLDLLLHRTGLPRHDFSGTGRREGGVRGVIETLHSLRPSASFRLTTQYNNLMYETLSYLPQVLLNQSYESYVHQQLLAPLNMSSTFFDVGLVQKGEEFGDRMAEGHLADMRDFRRGRKGVLKPVVPYFFRPGEEKVWAGAGGLISSPRDMFPPNFATWVAMLLNDGRHPYTNAVVVPKEVLDFVSTGRVVTHGTPEFPEFSPKVYGPAQWRYTYQGLDIIEHGGNNAGFKSQVARFPSARRSQRNPNNGLADGAEGLAVGGLADGDLAGGGLADGGLADGGLADGGLADGGLAGGGLAVVSLSNDGEHGGFVLEAAKWRIVEDVFGLREVDWSARCSYICRRAHTPLPTIDRYKQLWNDYQDKVRREALPRPPNKDQPTTRAAPSHAPPKHPTTRGELSRESFVRLGQLKFSHPAYGELTPCLVPGSLEVEGVAFGRRAQEEDGDGDYAFVDEEGEGQVPFGHAHASSGQDVESFPNPYVDCGSVLGGADARRVLGYLARSSRQGSESPKTFGSTRSTDRANTDASANHSTHSPSVSYTEYTTPAYNTPTYNTPAYNTPTYNTPTYLIPFPRTFASHLVLTHYEGMVFNVSVVWGNAGLRGSVGMNQAVDGEEEEDRGAILIGLDEHFEVEWFVPPGRQKGYERGGSKGRERVQLRHQGRSERAHHRGRSDNGQREAGGNGDEEGWDQEGWDEEGWNQNENDPASLNLDEPPEEGRGGGGGWDTEGLSFKRGFWGREGMDSEEPADGLGRGSAEVWFGVV</sequence>
<feature type="compositionally biased region" description="Polar residues" evidence="2">
    <location>
        <begin position="721"/>
        <end position="736"/>
    </location>
</feature>
<feature type="domain" description="Beta-lactamase-related" evidence="4">
    <location>
        <begin position="148"/>
        <end position="459"/>
    </location>
</feature>
<feature type="compositionally biased region" description="Basic and acidic residues" evidence="2">
    <location>
        <begin position="860"/>
        <end position="882"/>
    </location>
</feature>
<dbReference type="Gene3D" id="3.40.710.10">
    <property type="entry name" value="DD-peptidase/beta-lactamase superfamily"/>
    <property type="match status" value="1"/>
</dbReference>
<feature type="compositionally biased region" description="Basic residues" evidence="2">
    <location>
        <begin position="67"/>
        <end position="77"/>
    </location>
</feature>
<dbReference type="AlphaFoldDB" id="A8N861"/>
<feature type="signal peptide" evidence="3">
    <location>
        <begin position="1"/>
        <end position="26"/>
    </location>
</feature>
<feature type="chain" id="PRO_5002726301" description="Beta-lactamase-related domain-containing protein" evidence="3">
    <location>
        <begin position="27"/>
        <end position="980"/>
    </location>
</feature>
<evidence type="ECO:0000256" key="1">
    <source>
        <dbReference type="ARBA" id="ARBA00038215"/>
    </source>
</evidence>
<proteinExistence type="inferred from homology"/>
<accession>A8N861</accession>
<dbReference type="EMBL" id="AACS02000003">
    <property type="protein sequence ID" value="EAU90805.1"/>
    <property type="molecule type" value="Genomic_DNA"/>
</dbReference>
<comment type="similarity">
    <text evidence="1">Belongs to the peptidase S12 family.</text>
</comment>
<feature type="compositionally biased region" description="Acidic residues" evidence="2">
    <location>
        <begin position="901"/>
        <end position="915"/>
    </location>
</feature>
<feature type="compositionally biased region" description="Polar residues" evidence="2">
    <location>
        <begin position="743"/>
        <end position="757"/>
    </location>
</feature>
<dbReference type="PANTHER" id="PTHR46825">
    <property type="entry name" value="D-ALANYL-D-ALANINE-CARBOXYPEPTIDASE/ENDOPEPTIDASE AMPH"/>
    <property type="match status" value="1"/>
</dbReference>
<dbReference type="PANTHER" id="PTHR46825:SF15">
    <property type="entry name" value="BETA-LACTAMASE-RELATED DOMAIN-CONTAINING PROTEIN"/>
    <property type="match status" value="1"/>
</dbReference>
<organism evidence="5 6">
    <name type="scientific">Coprinopsis cinerea (strain Okayama-7 / 130 / ATCC MYA-4618 / FGSC 9003)</name>
    <name type="common">Inky cap fungus</name>
    <name type="synonym">Hormographiella aspergillata</name>
    <dbReference type="NCBI Taxonomy" id="240176"/>
    <lineage>
        <taxon>Eukaryota</taxon>
        <taxon>Fungi</taxon>
        <taxon>Dikarya</taxon>
        <taxon>Basidiomycota</taxon>
        <taxon>Agaricomycotina</taxon>
        <taxon>Agaricomycetes</taxon>
        <taxon>Agaricomycetidae</taxon>
        <taxon>Agaricales</taxon>
        <taxon>Agaricineae</taxon>
        <taxon>Psathyrellaceae</taxon>
        <taxon>Coprinopsis</taxon>
    </lineage>
</organism>
<evidence type="ECO:0000256" key="3">
    <source>
        <dbReference type="SAM" id="SignalP"/>
    </source>
</evidence>
<evidence type="ECO:0000256" key="2">
    <source>
        <dbReference type="SAM" id="MobiDB-lite"/>
    </source>
</evidence>
<feature type="region of interest" description="Disordered" evidence="2">
    <location>
        <begin position="857"/>
        <end position="980"/>
    </location>
</feature>
<keyword evidence="6" id="KW-1185">Reference proteome</keyword>
<dbReference type="InterPro" id="IPR050491">
    <property type="entry name" value="AmpC-like"/>
</dbReference>
<gene>
    <name evidence="5" type="ORF">CC1G_09282</name>
</gene>
<evidence type="ECO:0000313" key="6">
    <source>
        <dbReference type="Proteomes" id="UP000001861"/>
    </source>
</evidence>
<dbReference type="InterPro" id="IPR001466">
    <property type="entry name" value="Beta-lactam-related"/>
</dbReference>
<protein>
    <recommendedName>
        <fullName evidence="4">Beta-lactamase-related domain-containing protein</fullName>
    </recommendedName>
</protein>